<dbReference type="Pfam" id="PF16990">
    <property type="entry name" value="CBM_35"/>
    <property type="match status" value="1"/>
</dbReference>
<dbReference type="Proteomes" id="UP000669179">
    <property type="component" value="Unassembled WGS sequence"/>
</dbReference>
<dbReference type="GO" id="GO:0030246">
    <property type="term" value="F:carbohydrate binding"/>
    <property type="evidence" value="ECO:0007669"/>
    <property type="project" value="InterPro"/>
</dbReference>
<dbReference type="EMBL" id="JAGEOJ010000004">
    <property type="protein sequence ID" value="MBO2447575.1"/>
    <property type="molecule type" value="Genomic_DNA"/>
</dbReference>
<reference evidence="3" key="1">
    <citation type="submission" date="2021-03" db="EMBL/GenBank/DDBJ databases">
        <authorList>
            <person name="Kanchanasin P."/>
            <person name="Saeng-In P."/>
            <person name="Phongsopitanun W."/>
            <person name="Yuki M."/>
            <person name="Kudo T."/>
            <person name="Ohkuma M."/>
            <person name="Tanasupawat S."/>
        </authorList>
    </citation>
    <scope>NUCLEOTIDE SEQUENCE</scope>
    <source>
        <strain evidence="3">GKU 128</strain>
    </source>
</reference>
<comment type="caution">
    <text evidence="3">The sequence shown here is derived from an EMBL/GenBank/DDBJ whole genome shotgun (WGS) entry which is preliminary data.</text>
</comment>
<dbReference type="PROSITE" id="PS51175">
    <property type="entry name" value="CBM6"/>
    <property type="match status" value="1"/>
</dbReference>
<evidence type="ECO:0000313" key="4">
    <source>
        <dbReference type="Proteomes" id="UP000669179"/>
    </source>
</evidence>
<evidence type="ECO:0000256" key="1">
    <source>
        <dbReference type="SAM" id="MobiDB-lite"/>
    </source>
</evidence>
<dbReference type="InterPro" id="IPR005084">
    <property type="entry name" value="CBM6"/>
</dbReference>
<dbReference type="Gene3D" id="2.60.120.260">
    <property type="entry name" value="Galactose-binding domain-like"/>
    <property type="match status" value="1"/>
</dbReference>
<evidence type="ECO:0000313" key="3">
    <source>
        <dbReference type="EMBL" id="MBO2447575.1"/>
    </source>
</evidence>
<organism evidence="3 4">
    <name type="scientific">Actinomadura barringtoniae</name>
    <dbReference type="NCBI Taxonomy" id="1427535"/>
    <lineage>
        <taxon>Bacteria</taxon>
        <taxon>Bacillati</taxon>
        <taxon>Actinomycetota</taxon>
        <taxon>Actinomycetes</taxon>
        <taxon>Streptosporangiales</taxon>
        <taxon>Thermomonosporaceae</taxon>
        <taxon>Actinomadura</taxon>
    </lineage>
</organism>
<dbReference type="AlphaFoldDB" id="A0A939P889"/>
<protein>
    <submittedName>
        <fullName evidence="3">Carbohydrate-binding protein</fullName>
    </submittedName>
</protein>
<keyword evidence="4" id="KW-1185">Reference proteome</keyword>
<feature type="region of interest" description="Disordered" evidence="1">
    <location>
        <begin position="1"/>
        <end position="31"/>
    </location>
</feature>
<dbReference type="InterPro" id="IPR008979">
    <property type="entry name" value="Galactose-bd-like_sf"/>
</dbReference>
<feature type="domain" description="CBM6" evidence="2">
    <location>
        <begin position="31"/>
        <end position="154"/>
    </location>
</feature>
<evidence type="ECO:0000259" key="2">
    <source>
        <dbReference type="PROSITE" id="PS51175"/>
    </source>
</evidence>
<dbReference type="CDD" id="cd04082">
    <property type="entry name" value="CBM35_pectate_lyase-like"/>
    <property type="match status" value="1"/>
</dbReference>
<accession>A0A939P889</accession>
<dbReference type="SUPFAM" id="SSF49785">
    <property type="entry name" value="Galactose-binding domain-like"/>
    <property type="match status" value="1"/>
</dbReference>
<gene>
    <name evidence="3" type="ORF">J4573_10790</name>
</gene>
<sequence>MTDYCVADSGSPRINASGGSTSGCSTPPPGGRVEAENATISQGAVESDHAGFSGTGFVNYDNVTGSYVEFQLNAAQAGDTTLTLRFANGTTTDRPMDITVNGAVVSAGHSFPGTGAWTTWQSATLTVPLKAGANTIRAAATTANGGPNLDYAEV</sequence>
<proteinExistence type="predicted"/>
<name>A0A939P889_9ACTN</name>